<dbReference type="Proteomes" id="UP000694557">
    <property type="component" value="Unassembled WGS sequence"/>
</dbReference>
<feature type="compositionally biased region" description="Basic and acidic residues" evidence="6">
    <location>
        <begin position="175"/>
        <end position="191"/>
    </location>
</feature>
<dbReference type="CDD" id="cd15730">
    <property type="entry name" value="FYVE_EEA1"/>
    <property type="match status" value="1"/>
</dbReference>
<dbReference type="GO" id="GO:0006897">
    <property type="term" value="P:endocytosis"/>
    <property type="evidence" value="ECO:0007669"/>
    <property type="project" value="TreeGrafter"/>
</dbReference>
<name>A0A8C7LZ28_ONCKI</name>
<keyword evidence="3" id="KW-0862">Zinc</keyword>
<dbReference type="InterPro" id="IPR011011">
    <property type="entry name" value="Znf_FYVE_PHD"/>
</dbReference>
<dbReference type="FunFam" id="3.30.40.10:FF:000180">
    <property type="entry name" value="Early endosome antigen 1"/>
    <property type="match status" value="1"/>
</dbReference>
<dbReference type="GO" id="GO:0005769">
    <property type="term" value="C:early endosome"/>
    <property type="evidence" value="ECO:0007669"/>
    <property type="project" value="TreeGrafter"/>
</dbReference>
<dbReference type="PANTHER" id="PTHR23164:SF30">
    <property type="entry name" value="EARLY ENDOSOME ANTIGEN 1"/>
    <property type="match status" value="1"/>
</dbReference>
<dbReference type="SMART" id="SM00064">
    <property type="entry name" value="FYVE"/>
    <property type="match status" value="1"/>
</dbReference>
<feature type="region of interest" description="Disordered" evidence="6">
    <location>
        <begin position="324"/>
        <end position="348"/>
    </location>
</feature>
<gene>
    <name evidence="8" type="primary">EEA1</name>
    <name evidence="8" type="synonym">eea1</name>
</gene>
<evidence type="ECO:0000256" key="2">
    <source>
        <dbReference type="ARBA" id="ARBA00022771"/>
    </source>
</evidence>
<dbReference type="Ensembl" id="ENSOKIT00005026801.1">
    <property type="protein sequence ID" value="ENSOKIP00005025313.1"/>
    <property type="gene ID" value="ENSOKIG00005006480.1"/>
</dbReference>
<evidence type="ECO:0000259" key="7">
    <source>
        <dbReference type="PROSITE" id="PS50178"/>
    </source>
</evidence>
<reference evidence="8" key="2">
    <citation type="submission" date="2025-09" db="UniProtKB">
        <authorList>
            <consortium name="Ensembl"/>
        </authorList>
    </citation>
    <scope>IDENTIFICATION</scope>
</reference>
<keyword evidence="2 4" id="KW-0863">Zinc-finger</keyword>
<dbReference type="InterPro" id="IPR017455">
    <property type="entry name" value="Znf_FYVE-rel"/>
</dbReference>
<evidence type="ECO:0000313" key="8">
    <source>
        <dbReference type="Ensembl" id="ENSOKIP00005025313.1"/>
    </source>
</evidence>
<reference evidence="8" key="1">
    <citation type="submission" date="2025-08" db="UniProtKB">
        <authorList>
            <consortium name="Ensembl"/>
        </authorList>
    </citation>
    <scope>IDENTIFICATION</scope>
</reference>
<dbReference type="Gene3D" id="1.20.5.390">
    <property type="entry name" value="L1 transposable element, trimerization domain"/>
    <property type="match status" value="1"/>
</dbReference>
<dbReference type="SUPFAM" id="SSF57903">
    <property type="entry name" value="FYVE/PHD zinc finger"/>
    <property type="match status" value="1"/>
</dbReference>
<protein>
    <submittedName>
        <fullName evidence="8">Early endosome antigen 1</fullName>
    </submittedName>
</protein>
<dbReference type="GO" id="GO:0005545">
    <property type="term" value="F:1-phosphatidylinositol binding"/>
    <property type="evidence" value="ECO:0007669"/>
    <property type="project" value="TreeGrafter"/>
</dbReference>
<evidence type="ECO:0000256" key="5">
    <source>
        <dbReference type="SAM" id="Coils"/>
    </source>
</evidence>
<feature type="region of interest" description="Disordered" evidence="6">
    <location>
        <begin position="1"/>
        <end position="25"/>
    </location>
</feature>
<feature type="compositionally biased region" description="Basic and acidic residues" evidence="6">
    <location>
        <begin position="324"/>
        <end position="343"/>
    </location>
</feature>
<feature type="region of interest" description="Disordered" evidence="6">
    <location>
        <begin position="175"/>
        <end position="202"/>
    </location>
</feature>
<dbReference type="AlphaFoldDB" id="A0A8C7LZ28"/>
<feature type="coiled-coil region" evidence="5">
    <location>
        <begin position="1061"/>
        <end position="1137"/>
    </location>
</feature>
<proteinExistence type="predicted"/>
<dbReference type="PROSITE" id="PS50178">
    <property type="entry name" value="ZF_FYVE"/>
    <property type="match status" value="1"/>
</dbReference>
<evidence type="ECO:0000256" key="1">
    <source>
        <dbReference type="ARBA" id="ARBA00022723"/>
    </source>
</evidence>
<dbReference type="InterPro" id="IPR000306">
    <property type="entry name" value="Znf_FYVE"/>
</dbReference>
<feature type="compositionally biased region" description="Basic and acidic residues" evidence="6">
    <location>
        <begin position="815"/>
        <end position="825"/>
    </location>
</feature>
<feature type="compositionally biased region" description="Basic and acidic residues" evidence="6">
    <location>
        <begin position="1009"/>
        <end position="1030"/>
    </location>
</feature>
<dbReference type="GO" id="GO:0008270">
    <property type="term" value="F:zinc ion binding"/>
    <property type="evidence" value="ECO:0007669"/>
    <property type="project" value="UniProtKB-KW"/>
</dbReference>
<feature type="coiled-coil region" evidence="5">
    <location>
        <begin position="628"/>
        <end position="694"/>
    </location>
</feature>
<evidence type="ECO:0000256" key="3">
    <source>
        <dbReference type="ARBA" id="ARBA00022833"/>
    </source>
</evidence>
<feature type="region of interest" description="Disordered" evidence="6">
    <location>
        <begin position="790"/>
        <end position="835"/>
    </location>
</feature>
<accession>A0A8C7LZ28</accession>
<organism evidence="8 9">
    <name type="scientific">Oncorhynchus kisutch</name>
    <name type="common">Coho salmon</name>
    <name type="synonym">Salmo kisutch</name>
    <dbReference type="NCBI Taxonomy" id="8019"/>
    <lineage>
        <taxon>Eukaryota</taxon>
        <taxon>Metazoa</taxon>
        <taxon>Chordata</taxon>
        <taxon>Craniata</taxon>
        <taxon>Vertebrata</taxon>
        <taxon>Euteleostomi</taxon>
        <taxon>Actinopterygii</taxon>
        <taxon>Neopterygii</taxon>
        <taxon>Teleostei</taxon>
        <taxon>Protacanthopterygii</taxon>
        <taxon>Salmoniformes</taxon>
        <taxon>Salmonidae</taxon>
        <taxon>Salmoninae</taxon>
        <taxon>Oncorhynchus</taxon>
    </lineage>
</organism>
<feature type="domain" description="FYVE-type" evidence="7">
    <location>
        <begin position="1149"/>
        <end position="1207"/>
    </location>
</feature>
<keyword evidence="1" id="KW-0479">Metal-binding</keyword>
<evidence type="ECO:0000313" key="9">
    <source>
        <dbReference type="Proteomes" id="UP000694557"/>
    </source>
</evidence>
<feature type="coiled-coil region" evidence="5">
    <location>
        <begin position="869"/>
        <end position="924"/>
    </location>
</feature>
<dbReference type="InterPro" id="IPR013083">
    <property type="entry name" value="Znf_RING/FYVE/PHD"/>
</dbReference>
<evidence type="ECO:0000256" key="4">
    <source>
        <dbReference type="PROSITE-ProRule" id="PRU00091"/>
    </source>
</evidence>
<dbReference type="Pfam" id="PF01363">
    <property type="entry name" value="FYVE"/>
    <property type="match status" value="1"/>
</dbReference>
<dbReference type="Gene3D" id="3.30.40.10">
    <property type="entry name" value="Zinc/RING finger domain, C3HC4 (zinc finger)"/>
    <property type="match status" value="1"/>
</dbReference>
<feature type="compositionally biased region" description="Polar residues" evidence="6">
    <location>
        <begin position="8"/>
        <end position="25"/>
    </location>
</feature>
<feature type="region of interest" description="Disordered" evidence="6">
    <location>
        <begin position="997"/>
        <end position="1030"/>
    </location>
</feature>
<keyword evidence="5" id="KW-0175">Coiled coil</keyword>
<keyword evidence="9" id="KW-1185">Reference proteome</keyword>
<dbReference type="GeneTree" id="ENSGT00940000156910"/>
<sequence>MTPGKGGSQNSESDQPSADFNNDQTSEGFICPQCMKSHNSEEKWFSAELKKELDKVQGHLKQILMLIPFHFPRAALAIKLNEAETETFNIKQMKDLFEQKAAQLATDIVDVKSRYDEEKSLREDADQRLANLSQELQRERQDKDRLHTELLQRPGVEDVELLQKELIQVQTLMDRMTREREEESEHLKSKYEQLQADHTSSEMTISQLKAELEKGPQEAAVYTQQIHQLQSSLNNLQQQSQMLSEKLLRREKEFQELEEGLRAEQVSKKTAQASLHQRELEVQELQARAVSAEASLQRAQAELGERGEEAGRLRRELAELEAKHREVKTERKQLQQQREERESQGLAQQSEICQLHAKLLEAERQLGEVQGRLKEQRQLSGEKLKDREQQAADLQIKLSRSEEQLKENSSKTLDLQHQLEKAKQQHQELQGLQQNTNTKLREAQNDLEQVLRQIGDKDQKIQNLEALLQKTKDSVSQLEAEREDLVAKIQAGEGETAVLNQLQEKNHTLQTQVTHLTDKLKNQSESHKQAQDNLHKQVQEQKTLLRAAQDQVQAVETSIKEVNTQLTESREKVAQLDTQLKAKIEMLLSAEAAKATQRVDLENHLDTAQHALQDKQQVSHTAALQVELKRKTSSLSDTRQQLEQCEQEKTSLQANLDKLAQEGQAQQAELDRKAQGLARELQTAQQEKEAQGKELVAVKDGLAKASKAMKDSQIQLDKERKSSKAVLEEKVGLMWCSVVDLHVEGTDSNVKESGRLNMQLTALTEQHTKTQEALKEKEKRVQQLQAQLTTAQGSFSQEKKKLESQVTELQGSHAKKAEEEGHLREQVSGLGQDLSSERTRTTELQEVLEQSQLGLVKLQSDYYGKESELSSLRQDLKSSEERLTLSQEELSANRIQLTGLEGQVQAVKAARASLEQELAKRDQKLGQQETALKELAKFSWWYSNQKRLGTSGLHLSISPSSPQELMELREAKQLLMQQKLEMQGRVEEVQAALEQEKTLHQATRNSVTQREEKLRASERNAHEGQAKRGEEAEVRLGLQVTALNENVATLKREWQESQRHCGELEKQTDELRGEIAVLEATVQNNQDERRTLLERCVKGEGEMEKLQAKVVEMRRKLDDTTAAMQELGRENQSLQIKQSQSLTRKWAEDHEVQNCMDCGKGFSLAIRKHHCRHCGNIFCAECSAKNALIPSSKKPVRVCETCFEDLQA</sequence>
<dbReference type="PANTHER" id="PTHR23164">
    <property type="entry name" value="EARLY ENDOSOME ANTIGEN 1"/>
    <property type="match status" value="1"/>
</dbReference>
<evidence type="ECO:0000256" key="6">
    <source>
        <dbReference type="SAM" id="MobiDB-lite"/>
    </source>
</evidence>